<dbReference type="EC" id="2.5.1.75" evidence="10"/>
<dbReference type="GO" id="GO:0052381">
    <property type="term" value="F:tRNA dimethylallyltransferase activity"/>
    <property type="evidence" value="ECO:0007669"/>
    <property type="project" value="UniProtKB-UniRule"/>
</dbReference>
<dbReference type="InterPro" id="IPR039657">
    <property type="entry name" value="Dimethylallyltransferase"/>
</dbReference>
<dbReference type="AlphaFoldDB" id="A0A1T4WW21"/>
<name>A0A1T4WW21_9BACT</name>
<evidence type="ECO:0000256" key="3">
    <source>
        <dbReference type="ARBA" id="ARBA00005842"/>
    </source>
</evidence>
<evidence type="ECO:0000256" key="10">
    <source>
        <dbReference type="HAMAP-Rule" id="MF_00185"/>
    </source>
</evidence>
<dbReference type="InterPro" id="IPR018022">
    <property type="entry name" value="IPT"/>
</dbReference>
<comment type="catalytic activity">
    <reaction evidence="9 10 11">
        <text>adenosine(37) in tRNA + dimethylallyl diphosphate = N(6)-dimethylallyladenosine(37) in tRNA + diphosphate</text>
        <dbReference type="Rhea" id="RHEA:26482"/>
        <dbReference type="Rhea" id="RHEA-COMP:10162"/>
        <dbReference type="Rhea" id="RHEA-COMP:10375"/>
        <dbReference type="ChEBI" id="CHEBI:33019"/>
        <dbReference type="ChEBI" id="CHEBI:57623"/>
        <dbReference type="ChEBI" id="CHEBI:74411"/>
        <dbReference type="ChEBI" id="CHEBI:74415"/>
        <dbReference type="EC" id="2.5.1.75"/>
    </reaction>
</comment>
<feature type="binding site" evidence="10">
    <location>
        <begin position="12"/>
        <end position="17"/>
    </location>
    <ligand>
        <name>substrate</name>
    </ligand>
</feature>
<dbReference type="Pfam" id="PF01715">
    <property type="entry name" value="IPPT"/>
    <property type="match status" value="1"/>
</dbReference>
<dbReference type="Proteomes" id="UP000189733">
    <property type="component" value="Unassembled WGS sequence"/>
</dbReference>
<evidence type="ECO:0000256" key="11">
    <source>
        <dbReference type="RuleBase" id="RU003783"/>
    </source>
</evidence>
<feature type="site" description="Interaction with substrate tRNA" evidence="10">
    <location>
        <position position="123"/>
    </location>
</feature>
<comment type="subunit">
    <text evidence="10">Monomer.</text>
</comment>
<dbReference type="EMBL" id="FUYA01000011">
    <property type="protein sequence ID" value="SKA81327.1"/>
    <property type="molecule type" value="Genomic_DNA"/>
</dbReference>
<dbReference type="SUPFAM" id="SSF52540">
    <property type="entry name" value="P-loop containing nucleoside triphosphate hydrolases"/>
    <property type="match status" value="1"/>
</dbReference>
<feature type="region of interest" description="Interaction with substrate tRNA" evidence="10">
    <location>
        <begin position="35"/>
        <end position="38"/>
    </location>
</feature>
<comment type="cofactor">
    <cofactor evidence="1 10">
        <name>Mg(2+)</name>
        <dbReference type="ChEBI" id="CHEBI:18420"/>
    </cofactor>
</comment>
<keyword evidence="7 10" id="KW-0067">ATP-binding</keyword>
<proteinExistence type="inferred from homology"/>
<sequence length="304" mass="34194">MTTQLLCIPGPTGAGKTSAAISLAQALDGEVINFDSRQVYRDFPVITAQPSEEERAGCPHLLYGFLPTEEKMSAAAYTELALKTIEEVASRGKLPILVGGTGLYMRSVLRPLADIPAIPEDIRRDVQEDCERRGPNALHKDLEKLDPVLADRLHPNDRQRIMRGIEVARGTGKPLSVWQTETVEERDFQVLKQGVGLPLPELTPYLNKRIDVMLEAGAMQEAESAMEKNADPKAPGWSGIGCAELLAYLQGRLKYEDALYLWQKNTRAYAKRQLTWFRADKEIHWYRPHLHQDMIDQARAFFGR</sequence>
<keyword evidence="6 10" id="KW-0547">Nucleotide-binding</keyword>
<comment type="function">
    <text evidence="2 10 12">Catalyzes the transfer of a dimethylallyl group onto the adenine at position 37 in tRNAs that read codons beginning with uridine, leading to the formation of N6-(dimethylallyl)adenosine (i(6)A).</text>
</comment>
<evidence type="ECO:0000256" key="1">
    <source>
        <dbReference type="ARBA" id="ARBA00001946"/>
    </source>
</evidence>
<dbReference type="Gene3D" id="3.40.50.300">
    <property type="entry name" value="P-loop containing nucleotide triphosphate hydrolases"/>
    <property type="match status" value="1"/>
</dbReference>
<evidence type="ECO:0000313" key="15">
    <source>
        <dbReference type="Proteomes" id="UP000189733"/>
    </source>
</evidence>
<dbReference type="NCBIfam" id="TIGR00174">
    <property type="entry name" value="miaA"/>
    <property type="match status" value="1"/>
</dbReference>
<evidence type="ECO:0000313" key="14">
    <source>
        <dbReference type="EMBL" id="SKA81327.1"/>
    </source>
</evidence>
<dbReference type="InterPro" id="IPR027417">
    <property type="entry name" value="P-loop_NTPase"/>
</dbReference>
<evidence type="ECO:0000256" key="5">
    <source>
        <dbReference type="ARBA" id="ARBA00022694"/>
    </source>
</evidence>
<evidence type="ECO:0000256" key="13">
    <source>
        <dbReference type="RuleBase" id="RU003785"/>
    </source>
</evidence>
<keyword evidence="15" id="KW-1185">Reference proteome</keyword>
<dbReference type="OrthoDB" id="9776390at2"/>
<feature type="site" description="Interaction with substrate tRNA" evidence="10">
    <location>
        <position position="101"/>
    </location>
</feature>
<evidence type="ECO:0000256" key="8">
    <source>
        <dbReference type="ARBA" id="ARBA00022842"/>
    </source>
</evidence>
<organism evidence="14 15">
    <name type="scientific">Desulfobaculum bizertense DSM 18034</name>
    <dbReference type="NCBI Taxonomy" id="1121442"/>
    <lineage>
        <taxon>Bacteria</taxon>
        <taxon>Pseudomonadati</taxon>
        <taxon>Thermodesulfobacteriota</taxon>
        <taxon>Desulfovibrionia</taxon>
        <taxon>Desulfovibrionales</taxon>
        <taxon>Desulfovibrionaceae</taxon>
        <taxon>Desulfobaculum</taxon>
    </lineage>
</organism>
<dbReference type="STRING" id="1121442.SAMN02745702_02699"/>
<keyword evidence="5 10" id="KW-0819">tRNA processing</keyword>
<feature type="binding site" evidence="10">
    <location>
        <begin position="10"/>
        <end position="17"/>
    </location>
    <ligand>
        <name>ATP</name>
        <dbReference type="ChEBI" id="CHEBI:30616"/>
    </ligand>
</feature>
<dbReference type="GO" id="GO:0005524">
    <property type="term" value="F:ATP binding"/>
    <property type="evidence" value="ECO:0007669"/>
    <property type="project" value="UniProtKB-UniRule"/>
</dbReference>
<evidence type="ECO:0000256" key="9">
    <source>
        <dbReference type="ARBA" id="ARBA00049563"/>
    </source>
</evidence>
<gene>
    <name evidence="10" type="primary">miaA</name>
    <name evidence="14" type="ORF">SAMN02745702_02699</name>
</gene>
<dbReference type="PANTHER" id="PTHR11088:SF60">
    <property type="entry name" value="TRNA DIMETHYLALLYLTRANSFERASE"/>
    <property type="match status" value="1"/>
</dbReference>
<keyword evidence="4 10" id="KW-0808">Transferase</keyword>
<dbReference type="PANTHER" id="PTHR11088">
    <property type="entry name" value="TRNA DIMETHYLALLYLTRANSFERASE"/>
    <property type="match status" value="1"/>
</dbReference>
<evidence type="ECO:0000256" key="12">
    <source>
        <dbReference type="RuleBase" id="RU003784"/>
    </source>
</evidence>
<dbReference type="RefSeq" id="WP_078685965.1">
    <property type="nucleotide sequence ID" value="NZ_FUYA01000011.1"/>
</dbReference>
<evidence type="ECO:0000256" key="2">
    <source>
        <dbReference type="ARBA" id="ARBA00003213"/>
    </source>
</evidence>
<dbReference type="Gene3D" id="1.10.20.140">
    <property type="match status" value="1"/>
</dbReference>
<accession>A0A1T4WW21</accession>
<dbReference type="GO" id="GO:0006400">
    <property type="term" value="P:tRNA modification"/>
    <property type="evidence" value="ECO:0007669"/>
    <property type="project" value="TreeGrafter"/>
</dbReference>
<feature type="region of interest" description="Interaction with substrate tRNA" evidence="10">
    <location>
        <begin position="159"/>
        <end position="163"/>
    </location>
</feature>
<dbReference type="HAMAP" id="MF_00185">
    <property type="entry name" value="IPP_trans"/>
    <property type="match status" value="1"/>
</dbReference>
<comment type="similarity">
    <text evidence="3 10 13">Belongs to the IPP transferase family.</text>
</comment>
<evidence type="ECO:0000256" key="6">
    <source>
        <dbReference type="ARBA" id="ARBA00022741"/>
    </source>
</evidence>
<evidence type="ECO:0000256" key="7">
    <source>
        <dbReference type="ARBA" id="ARBA00022840"/>
    </source>
</evidence>
<evidence type="ECO:0000256" key="4">
    <source>
        <dbReference type="ARBA" id="ARBA00022679"/>
    </source>
</evidence>
<reference evidence="14 15" key="1">
    <citation type="submission" date="2017-02" db="EMBL/GenBank/DDBJ databases">
        <authorList>
            <person name="Peterson S.W."/>
        </authorList>
    </citation>
    <scope>NUCLEOTIDE SEQUENCE [LARGE SCALE GENOMIC DNA]</scope>
    <source>
        <strain evidence="14 15">DSM 18034</strain>
    </source>
</reference>
<protein>
    <recommendedName>
        <fullName evidence="10">tRNA dimethylallyltransferase</fullName>
        <ecNumber evidence="10">2.5.1.75</ecNumber>
    </recommendedName>
    <alternativeName>
        <fullName evidence="10">Dimethylallyl diphosphate:tRNA dimethylallyltransferase</fullName>
        <shortName evidence="10">DMAPP:tRNA dimethylallyltransferase</shortName>
        <shortName evidence="10">DMATase</shortName>
    </alternativeName>
    <alternativeName>
        <fullName evidence="10">Isopentenyl-diphosphate:tRNA isopentenyltransferase</fullName>
        <shortName evidence="10">IPP transferase</shortName>
        <shortName evidence="10">IPPT</shortName>
        <shortName evidence="10">IPTase</shortName>
    </alternativeName>
</protein>
<comment type="caution">
    <text evidence="10">Lacks conserved residue(s) required for the propagation of feature annotation.</text>
</comment>
<keyword evidence="8 10" id="KW-0460">Magnesium</keyword>